<sequence>MYQKVIKRWLDIICCGGAMIFLWPVFLIIALLIKLDSKGPVYFKQKRVGIHKTHFYIYKFRTMRTDTPKDMPTHLLKDPDAYITRMGKFLRKTSLDELPQILHNVLINGDMSIIGPRPALWNQYDLIEERDKYGANDVKPGISGWAQIHGRDELEIPVKAELDGYYAQHIGFLMDVRCLLGSVKSVLKSEGVVEGGTGAMEMAAAREKKGRIMILTNHSYMLYQFRKELIQEFMKKYEVVLSMPYVGHEDDFKKMGCKCIETPIDRRGINPVTDLKLIRAYRRMLKSEKPDMVVTFSIKPNIYGGLLCGWMKIPFCANVQGLGTAFQKKGLAEFVTVLYRIAFHHVKKVFFENQGNAKEFRKRKIIPAKKQVVLKGAGVNLDRYRYCPSREENQIKFLFVGRIMKEKGVDELFYAAKKLKKEYGDKIEVGLVGFFEDEYKEQVGQLQEDGVVCFYGFQEDVRPFYENASCVVLPSYHEGMSNVLLEAASIGRALITSNIPGCREAVDEGINGYLCRVKSAKSLYQKMRKFVELTKEERKEMGKNGRRKMQAQFDKKDVVKKTVKAVLS</sequence>
<name>A0A9D2PJ68_9FIRM</name>
<accession>A0A9D2PJ68</accession>
<keyword evidence="6" id="KW-0808">Transferase</keyword>
<keyword evidence="2" id="KW-0812">Transmembrane</keyword>
<keyword evidence="2" id="KW-0472">Membrane</keyword>
<keyword evidence="2" id="KW-1133">Transmembrane helix</keyword>
<dbReference type="EMBL" id="DWWD01000032">
    <property type="protein sequence ID" value="HJC50588.1"/>
    <property type="molecule type" value="Genomic_DNA"/>
</dbReference>
<dbReference type="Gene3D" id="3.40.50.2000">
    <property type="entry name" value="Glycogen Phosphorylase B"/>
    <property type="match status" value="2"/>
</dbReference>
<gene>
    <name evidence="6" type="ORF">H9754_08480</name>
</gene>
<dbReference type="PANTHER" id="PTHR30576">
    <property type="entry name" value="COLANIC BIOSYNTHESIS UDP-GLUCOSE LIPID CARRIER TRANSFERASE"/>
    <property type="match status" value="1"/>
</dbReference>
<evidence type="ECO:0000256" key="2">
    <source>
        <dbReference type="SAM" id="Phobius"/>
    </source>
</evidence>
<dbReference type="InterPro" id="IPR001296">
    <property type="entry name" value="Glyco_trans_1"/>
</dbReference>
<feature type="domain" description="Bacterial sugar transferase" evidence="4">
    <location>
        <begin position="7"/>
        <end position="188"/>
    </location>
</feature>
<dbReference type="InterPro" id="IPR028098">
    <property type="entry name" value="Glyco_trans_4-like_N"/>
</dbReference>
<dbReference type="Proteomes" id="UP000823904">
    <property type="component" value="Unassembled WGS sequence"/>
</dbReference>
<dbReference type="PANTHER" id="PTHR30576:SF10">
    <property type="entry name" value="SLL5057 PROTEIN"/>
    <property type="match status" value="1"/>
</dbReference>
<dbReference type="AlphaFoldDB" id="A0A9D2PJ68"/>
<dbReference type="Pfam" id="PF00534">
    <property type="entry name" value="Glycos_transf_1"/>
    <property type="match status" value="1"/>
</dbReference>
<dbReference type="GO" id="GO:0016757">
    <property type="term" value="F:glycosyltransferase activity"/>
    <property type="evidence" value="ECO:0007669"/>
    <property type="project" value="InterPro"/>
</dbReference>
<evidence type="ECO:0000259" key="4">
    <source>
        <dbReference type="Pfam" id="PF02397"/>
    </source>
</evidence>
<protein>
    <submittedName>
        <fullName evidence="6">Sugar transferase</fullName>
    </submittedName>
</protein>
<reference evidence="6" key="2">
    <citation type="submission" date="2021-04" db="EMBL/GenBank/DDBJ databases">
        <authorList>
            <person name="Gilroy R."/>
        </authorList>
    </citation>
    <scope>NUCLEOTIDE SEQUENCE</scope>
    <source>
        <strain evidence="6">ChiSjej3B21-8574</strain>
    </source>
</reference>
<dbReference type="GO" id="GO:0016780">
    <property type="term" value="F:phosphotransferase activity, for other substituted phosphate groups"/>
    <property type="evidence" value="ECO:0007669"/>
    <property type="project" value="TreeGrafter"/>
</dbReference>
<evidence type="ECO:0000256" key="1">
    <source>
        <dbReference type="ARBA" id="ARBA00006464"/>
    </source>
</evidence>
<evidence type="ECO:0000313" key="7">
    <source>
        <dbReference type="Proteomes" id="UP000823904"/>
    </source>
</evidence>
<dbReference type="InterPro" id="IPR003362">
    <property type="entry name" value="Bact_transf"/>
</dbReference>
<comment type="caution">
    <text evidence="6">The sequence shown here is derived from an EMBL/GenBank/DDBJ whole genome shotgun (WGS) entry which is preliminary data.</text>
</comment>
<evidence type="ECO:0000259" key="3">
    <source>
        <dbReference type="Pfam" id="PF00534"/>
    </source>
</evidence>
<dbReference type="Pfam" id="PF02397">
    <property type="entry name" value="Bac_transf"/>
    <property type="match status" value="1"/>
</dbReference>
<organism evidence="6 7">
    <name type="scientific">Candidatus Anaerostipes avistercoris</name>
    <dbReference type="NCBI Taxonomy" id="2838462"/>
    <lineage>
        <taxon>Bacteria</taxon>
        <taxon>Bacillati</taxon>
        <taxon>Bacillota</taxon>
        <taxon>Clostridia</taxon>
        <taxon>Lachnospirales</taxon>
        <taxon>Lachnospiraceae</taxon>
        <taxon>Anaerostipes</taxon>
    </lineage>
</organism>
<comment type="similarity">
    <text evidence="1">Belongs to the bacterial sugar transferase family.</text>
</comment>
<feature type="domain" description="Glycosyltransferase subfamily 4-like N-terminal" evidence="5">
    <location>
        <begin position="212"/>
        <end position="353"/>
    </location>
</feature>
<feature type="domain" description="Glycosyl transferase family 1" evidence="3">
    <location>
        <begin position="391"/>
        <end position="547"/>
    </location>
</feature>
<dbReference type="SUPFAM" id="SSF53756">
    <property type="entry name" value="UDP-Glycosyltransferase/glycogen phosphorylase"/>
    <property type="match status" value="1"/>
</dbReference>
<evidence type="ECO:0000259" key="5">
    <source>
        <dbReference type="Pfam" id="PF13477"/>
    </source>
</evidence>
<dbReference type="Pfam" id="PF13477">
    <property type="entry name" value="Glyco_trans_4_2"/>
    <property type="match status" value="1"/>
</dbReference>
<reference evidence="6" key="1">
    <citation type="journal article" date="2021" name="PeerJ">
        <title>Extensive microbial diversity within the chicken gut microbiome revealed by metagenomics and culture.</title>
        <authorList>
            <person name="Gilroy R."/>
            <person name="Ravi A."/>
            <person name="Getino M."/>
            <person name="Pursley I."/>
            <person name="Horton D.L."/>
            <person name="Alikhan N.F."/>
            <person name="Baker D."/>
            <person name="Gharbi K."/>
            <person name="Hall N."/>
            <person name="Watson M."/>
            <person name="Adriaenssens E.M."/>
            <person name="Foster-Nyarko E."/>
            <person name="Jarju S."/>
            <person name="Secka A."/>
            <person name="Antonio M."/>
            <person name="Oren A."/>
            <person name="Chaudhuri R.R."/>
            <person name="La Ragione R."/>
            <person name="Hildebrand F."/>
            <person name="Pallen M.J."/>
        </authorList>
    </citation>
    <scope>NUCLEOTIDE SEQUENCE</scope>
    <source>
        <strain evidence="6">ChiSjej3B21-8574</strain>
    </source>
</reference>
<feature type="transmembrane region" description="Helical" evidence="2">
    <location>
        <begin position="12"/>
        <end position="33"/>
    </location>
</feature>
<dbReference type="CDD" id="cd03808">
    <property type="entry name" value="GT4_CapM-like"/>
    <property type="match status" value="1"/>
</dbReference>
<proteinExistence type="inferred from homology"/>
<evidence type="ECO:0000313" key="6">
    <source>
        <dbReference type="EMBL" id="HJC50588.1"/>
    </source>
</evidence>